<evidence type="ECO:0000256" key="5">
    <source>
        <dbReference type="ARBA" id="ARBA00023277"/>
    </source>
</evidence>
<dbReference type="Pfam" id="PF03422">
    <property type="entry name" value="CBM_6"/>
    <property type="match status" value="2"/>
</dbReference>
<dbReference type="InterPro" id="IPR006710">
    <property type="entry name" value="Glyco_hydro_43"/>
</dbReference>
<keyword evidence="4 9" id="KW-0378">Hydrolase</keyword>
<name>A0A4U2PSJ7_9BACL</name>
<dbReference type="CDD" id="cd04078">
    <property type="entry name" value="CBM36_xylanase-like"/>
    <property type="match status" value="1"/>
</dbReference>
<evidence type="ECO:0000256" key="1">
    <source>
        <dbReference type="ARBA" id="ARBA00009865"/>
    </source>
</evidence>
<dbReference type="PANTHER" id="PTHR43772">
    <property type="entry name" value="ENDO-1,4-BETA-XYLANASE"/>
    <property type="match status" value="1"/>
</dbReference>
<dbReference type="CDD" id="cd04084">
    <property type="entry name" value="CBM6_xylanase-like"/>
    <property type="match status" value="1"/>
</dbReference>
<evidence type="ECO:0000256" key="2">
    <source>
        <dbReference type="ARBA" id="ARBA00022651"/>
    </source>
</evidence>
<protein>
    <submittedName>
        <fullName evidence="9">Arabinoxylan arabinofuranohydrolase</fullName>
    </submittedName>
</protein>
<keyword evidence="2" id="KW-0858">Xylan degradation</keyword>
<dbReference type="SUPFAM" id="SSF49785">
    <property type="entry name" value="Galactose-binding domain-like"/>
    <property type="match status" value="2"/>
</dbReference>
<accession>A0A4U2PSJ7</accession>
<dbReference type="Proteomes" id="UP000308114">
    <property type="component" value="Unassembled WGS sequence"/>
</dbReference>
<proteinExistence type="inferred from homology"/>
<dbReference type="EMBL" id="PNXQ01000016">
    <property type="protein sequence ID" value="TKH41429.1"/>
    <property type="molecule type" value="Genomic_DNA"/>
</dbReference>
<evidence type="ECO:0000256" key="3">
    <source>
        <dbReference type="ARBA" id="ARBA00022729"/>
    </source>
</evidence>
<keyword evidence="5" id="KW-0119">Carbohydrate metabolism</keyword>
<evidence type="ECO:0000256" key="6">
    <source>
        <dbReference type="ARBA" id="ARBA00023295"/>
    </source>
</evidence>
<organism evidence="9 10">
    <name type="scientific">Paenibacillus terrae</name>
    <dbReference type="NCBI Taxonomy" id="159743"/>
    <lineage>
        <taxon>Bacteria</taxon>
        <taxon>Bacillati</taxon>
        <taxon>Bacillota</taxon>
        <taxon>Bacilli</taxon>
        <taxon>Bacillales</taxon>
        <taxon>Paenibacillaceae</taxon>
        <taxon>Paenibacillus</taxon>
    </lineage>
</organism>
<reference evidence="9 10" key="1">
    <citation type="submission" date="2018-01" db="EMBL/GenBank/DDBJ databases">
        <title>Bacillales members from the olive rhizosphere are effective biological control agents against Verticillium dahliae.</title>
        <authorList>
            <person name="Gomez-Lama C."/>
            <person name="Legarda G."/>
            <person name="Ruano-Rosa D."/>
            <person name="Pizarro-Tobias P."/>
            <person name="Valverde-Corredor A."/>
            <person name="Niqui J.L."/>
            <person name="Trivino J.C."/>
            <person name="Roca A."/>
            <person name="Mercado-Blanco J."/>
        </authorList>
    </citation>
    <scope>NUCLEOTIDE SEQUENCE [LARGE SCALE GENOMIC DNA]</scope>
    <source>
        <strain evidence="9 10">PIC167</strain>
    </source>
</reference>
<dbReference type="InterPro" id="IPR052176">
    <property type="entry name" value="Glycosyl_Hydrlase_43_Enz"/>
</dbReference>
<dbReference type="InterPro" id="IPR006584">
    <property type="entry name" value="Cellulose-bd_IV"/>
</dbReference>
<evidence type="ECO:0000256" key="7">
    <source>
        <dbReference type="SAM" id="SignalP"/>
    </source>
</evidence>
<dbReference type="Pfam" id="PF04616">
    <property type="entry name" value="Glyco_hydro_43"/>
    <property type="match status" value="1"/>
</dbReference>
<keyword evidence="6" id="KW-0326">Glycosidase</keyword>
<comment type="caution">
    <text evidence="9">The sequence shown here is derived from an EMBL/GenBank/DDBJ whole genome shotgun (WGS) entry which is preliminary data.</text>
</comment>
<gene>
    <name evidence="9" type="ORF">C1I60_18780</name>
</gene>
<feature type="signal peptide" evidence="7">
    <location>
        <begin position="1"/>
        <end position="26"/>
    </location>
</feature>
<evidence type="ECO:0000313" key="9">
    <source>
        <dbReference type="EMBL" id="TKH41429.1"/>
    </source>
</evidence>
<dbReference type="InterPro" id="IPR005084">
    <property type="entry name" value="CBM6"/>
</dbReference>
<dbReference type="GO" id="GO:0004553">
    <property type="term" value="F:hydrolase activity, hydrolyzing O-glycosyl compounds"/>
    <property type="evidence" value="ECO:0007669"/>
    <property type="project" value="InterPro"/>
</dbReference>
<feature type="domain" description="CBM6" evidence="8">
    <location>
        <begin position="379"/>
        <end position="508"/>
    </location>
</feature>
<keyword evidence="3 7" id="KW-0732">Signal</keyword>
<dbReference type="CDD" id="cd09003">
    <property type="entry name" value="GH43_XynD-like"/>
    <property type="match status" value="1"/>
</dbReference>
<dbReference type="SMART" id="SM00606">
    <property type="entry name" value="CBD_IV"/>
    <property type="match status" value="1"/>
</dbReference>
<dbReference type="InterPro" id="IPR023296">
    <property type="entry name" value="Glyco_hydro_beta-prop_sf"/>
</dbReference>
<keyword evidence="2" id="KW-0624">Polysaccharide degradation</keyword>
<dbReference type="Gene3D" id="2.115.10.20">
    <property type="entry name" value="Glycosyl hydrolase domain, family 43"/>
    <property type="match status" value="1"/>
</dbReference>
<feature type="domain" description="CBM6" evidence="8">
    <location>
        <begin position="514"/>
        <end position="631"/>
    </location>
</feature>
<dbReference type="AlphaFoldDB" id="A0A4U2PSJ7"/>
<dbReference type="InterPro" id="IPR008979">
    <property type="entry name" value="Galactose-bd-like_sf"/>
</dbReference>
<dbReference type="GO" id="GO:0045493">
    <property type="term" value="P:xylan catabolic process"/>
    <property type="evidence" value="ECO:0007669"/>
    <property type="project" value="UniProtKB-KW"/>
</dbReference>
<dbReference type="RefSeq" id="WP_137063108.1">
    <property type="nucleotide sequence ID" value="NZ_PNXQ01000016.1"/>
</dbReference>
<evidence type="ECO:0000256" key="4">
    <source>
        <dbReference type="ARBA" id="ARBA00022801"/>
    </source>
</evidence>
<comment type="similarity">
    <text evidence="1">Belongs to the glycosyl hydrolase 43 family.</text>
</comment>
<dbReference type="PANTHER" id="PTHR43772:SF2">
    <property type="entry name" value="PUTATIVE (AFU_ORTHOLOGUE AFUA_2G04480)-RELATED"/>
    <property type="match status" value="1"/>
</dbReference>
<dbReference type="SUPFAM" id="SSF75005">
    <property type="entry name" value="Arabinanase/levansucrase/invertase"/>
    <property type="match status" value="1"/>
</dbReference>
<dbReference type="Gene3D" id="2.60.120.260">
    <property type="entry name" value="Galactose-binding domain-like"/>
    <property type="match status" value="2"/>
</dbReference>
<evidence type="ECO:0000259" key="8">
    <source>
        <dbReference type="PROSITE" id="PS51175"/>
    </source>
</evidence>
<dbReference type="GO" id="GO:0030246">
    <property type="term" value="F:carbohydrate binding"/>
    <property type="evidence" value="ECO:0007669"/>
    <property type="project" value="InterPro"/>
</dbReference>
<dbReference type="PROSITE" id="PS51175">
    <property type="entry name" value="CBM6"/>
    <property type="match status" value="2"/>
</dbReference>
<sequence length="631" mass="67378">MIKKFSVFLLAFTLLLSCLPMVPVHAANNAIVKLPGNSNPLMDHKLGADPYALVYDGRVYIYMSSDAYVYNSNGTVKENDFSELNKIFVISSADMVNWTDHGAIPVAGYNNTNNGKGIAKWASLSWAPAVAHKKINGKDKFFLYFANGASGIGVLTADTPIGPWTDPLGKALVTHSTTGMSGVTWLFDPAVLVDDDGTGYLYVGGGIPNTSDPASIANPKTARVLKLGADMTSIIGSAVTIDAPYMFEDSGIHKYNGKYYYSYCINFSGTHPSNYPAGEIGYMVSSSPMGPFTYTGHFLKNPQAFFGVGGNNHHSVFNFNNQWYVVYHSQTVSKALLGEGKGYRSPNINKLVHNTNGTIQEVQGNMAGVPQIANLNPYNRIEAETIGWNAGITTEASQASGGPTNNLNVTNVHNGDWIAVGNADFGSGGAKTFKANVASNAGGKIEIRLDSATGPLVGTLNVSSTGGTQTWKEVETTVSNATGVHKVFLVFTGTGTGNLFNIDYWQFTPNTTGTRVEAEDMTLGGTYAGKISSPFNGVALYANDDYSAYTQYFANSTHSISVRGASNNSSTARVDLQIGGSTVGSFNFTGTTPTVQTLSNITHATGNQEVRLIVTTDNGTWDAYVDYLEFN</sequence>
<evidence type="ECO:0000313" key="10">
    <source>
        <dbReference type="Proteomes" id="UP000308114"/>
    </source>
</evidence>
<dbReference type="PROSITE" id="PS51257">
    <property type="entry name" value="PROKAR_LIPOPROTEIN"/>
    <property type="match status" value="1"/>
</dbReference>
<feature type="chain" id="PRO_5020244365" evidence="7">
    <location>
        <begin position="27"/>
        <end position="631"/>
    </location>
</feature>